<gene>
    <name evidence="2" type="ORF">V4D31_00250</name>
</gene>
<dbReference type="SUPFAM" id="SSF48452">
    <property type="entry name" value="TPR-like"/>
    <property type="match status" value="1"/>
</dbReference>
<protein>
    <recommendedName>
        <fullName evidence="3">Tetratricopeptide repeat protein</fullName>
    </recommendedName>
</protein>
<organism evidence="2">
    <name type="scientific">Thermodesulfovibrio obliviosus</name>
    <dbReference type="NCBI Taxonomy" id="3118332"/>
    <lineage>
        <taxon>Bacteria</taxon>
        <taxon>Pseudomonadati</taxon>
        <taxon>Nitrospirota</taxon>
        <taxon>Thermodesulfovibrionia</taxon>
        <taxon>Thermodesulfovibrionales</taxon>
        <taxon>Thermodesulfovibrionaceae</taxon>
        <taxon>Thermodesulfovibrio</taxon>
    </lineage>
</organism>
<dbReference type="Gene3D" id="1.25.40.10">
    <property type="entry name" value="Tetratricopeptide repeat domain"/>
    <property type="match status" value="1"/>
</dbReference>
<dbReference type="AlphaFoldDB" id="A0AAU8H519"/>
<accession>A0AAU8H519</accession>
<dbReference type="InterPro" id="IPR011990">
    <property type="entry name" value="TPR-like_helical_dom_sf"/>
</dbReference>
<dbReference type="EMBL" id="CP144374">
    <property type="protein sequence ID" value="XCH48599.1"/>
    <property type="molecule type" value="Genomic_DNA"/>
</dbReference>
<feature type="coiled-coil region" evidence="1">
    <location>
        <begin position="394"/>
        <end position="433"/>
    </location>
</feature>
<feature type="coiled-coil region" evidence="1">
    <location>
        <begin position="338"/>
        <end position="365"/>
    </location>
</feature>
<reference evidence="2" key="1">
    <citation type="submission" date="2024-01" db="EMBL/GenBank/DDBJ databases">
        <title>The first autotrophic representatives of the genus Thermodesulfovibrio.</title>
        <authorList>
            <person name="Maltseva A.I."/>
            <person name="Elcheninov A.G."/>
            <person name="Kublanov I.V."/>
            <person name="Lebedinsky A.V."/>
            <person name="Frolov E.N."/>
        </authorList>
    </citation>
    <scope>NUCLEOTIDE SEQUENCE</scope>
    <source>
        <strain evidence="2">3462-1</strain>
    </source>
</reference>
<proteinExistence type="predicted"/>
<keyword evidence="1" id="KW-0175">Coiled coil</keyword>
<sequence>MNKKILIFVCIMVCIFSGIGSIKAFSSEPLVIIADGEYVMGNGETMEVAEERAKKAAMQKAAEQAGAFVKSYTKVKNLALESDVVEVIANHSMKVEVIEKKKSVLGDVDAIRFYVKIRSTMTEDEIEANLKKIKEDQSIVEAYNRLKAEFEKQDKEMAKLKRQLELATSGDKQKIAKLISEEEKRYKASLWLERAQEVWDTDEKLKAYEKALELNPDMPQAYLGIAKAMIDKYLAEPSSDKEIEDKLDALRDAVESINRAVALDENYAEAYALRADTLYKIKCMEKQNTNDKNYNERILKDINKALALNASNKGDLYYLRSSIYLEELQDAELEEAFSERIEEYLNKALNEIENARRLCKKEDFECLSRYYRKKAHAYTYVRNYWIRQGNIDKEKLYEELIKEAKLKADELERHNLQQAEKREQEQMNELFQTEYGKIEYYLYEGGWVERVTGISFKEMQQKSEDEQEKIRKQILTRIQKKISSGTTSAEEYLYMSEHVDSPRLREDYFNKGIALLEKRNPQGIDALFLVYNLVGFYEGNDDLQLRYLNKAKEIVDKNLPHAQKALSTDEAISLASEMGKAESDTDRANVTKKLAKLNKQQAEAFWWFSFAFQISQKKAEIYERLELPSKAREEYLYLCNTFKNTKACKNAERLKK</sequence>
<evidence type="ECO:0000313" key="2">
    <source>
        <dbReference type="EMBL" id="XCH48599.1"/>
    </source>
</evidence>
<dbReference type="KEGG" id="tob:V4D31_00250"/>
<evidence type="ECO:0000256" key="1">
    <source>
        <dbReference type="SAM" id="Coils"/>
    </source>
</evidence>
<evidence type="ECO:0008006" key="3">
    <source>
        <dbReference type="Google" id="ProtNLM"/>
    </source>
</evidence>
<dbReference type="RefSeq" id="WP_353686241.1">
    <property type="nucleotide sequence ID" value="NZ_CP144374.1"/>
</dbReference>
<name>A0AAU8H519_9BACT</name>